<evidence type="ECO:0000313" key="1">
    <source>
        <dbReference type="EMBL" id="GAG85461.1"/>
    </source>
</evidence>
<comment type="caution">
    <text evidence="1">The sequence shown here is derived from an EMBL/GenBank/DDBJ whole genome shotgun (WGS) entry which is preliminary data.</text>
</comment>
<dbReference type="AlphaFoldDB" id="X1CMN3"/>
<sequence length="170" mass="18334">LRDAVNTEWTGFAAKGCTAWGIAVEVPLQDGGDFGPYRFMAAACKVSTAIMDPLPDSVTQRVTLEGVNSNLDPVRGGIRMPCIPKSAVDCNTLTQGQVDSLTDFFNAVFKPVWVVSGGKVFVRAIKSTHEFEETEYVGAPSITVSPRVTTRQDRVLNKSQCLPDQVAGPQ</sequence>
<proteinExistence type="predicted"/>
<protein>
    <submittedName>
        <fullName evidence="1">Uncharacterized protein</fullName>
    </submittedName>
</protein>
<name>X1CMN3_9ZZZZ</name>
<reference evidence="1" key="1">
    <citation type="journal article" date="2014" name="Front. Microbiol.">
        <title>High frequency of phylogenetically diverse reductive dehalogenase-homologous genes in deep subseafloor sedimentary metagenomes.</title>
        <authorList>
            <person name="Kawai M."/>
            <person name="Futagami T."/>
            <person name="Toyoda A."/>
            <person name="Takaki Y."/>
            <person name="Nishi S."/>
            <person name="Hori S."/>
            <person name="Arai W."/>
            <person name="Tsubouchi T."/>
            <person name="Morono Y."/>
            <person name="Uchiyama I."/>
            <person name="Ito T."/>
            <person name="Fujiyama A."/>
            <person name="Inagaki F."/>
            <person name="Takami H."/>
        </authorList>
    </citation>
    <scope>NUCLEOTIDE SEQUENCE</scope>
    <source>
        <strain evidence="1">Expedition CK06-06</strain>
    </source>
</reference>
<feature type="non-terminal residue" evidence="1">
    <location>
        <position position="1"/>
    </location>
</feature>
<accession>X1CMN3</accession>
<organism evidence="1">
    <name type="scientific">marine sediment metagenome</name>
    <dbReference type="NCBI Taxonomy" id="412755"/>
    <lineage>
        <taxon>unclassified sequences</taxon>
        <taxon>metagenomes</taxon>
        <taxon>ecological metagenomes</taxon>
    </lineage>
</organism>
<dbReference type="EMBL" id="BART01018066">
    <property type="protein sequence ID" value="GAG85461.1"/>
    <property type="molecule type" value="Genomic_DNA"/>
</dbReference>
<gene>
    <name evidence="1" type="ORF">S01H4_34169</name>
</gene>